<evidence type="ECO:0000313" key="9">
    <source>
        <dbReference type="EMBL" id="MCQ1059792.1"/>
    </source>
</evidence>
<dbReference type="Pfam" id="PF00528">
    <property type="entry name" value="BPD_transp_1"/>
    <property type="match status" value="1"/>
</dbReference>
<keyword evidence="6 7" id="KW-0472">Membrane</keyword>
<evidence type="ECO:0000259" key="8">
    <source>
        <dbReference type="PROSITE" id="PS50928"/>
    </source>
</evidence>
<dbReference type="InterPro" id="IPR035906">
    <property type="entry name" value="MetI-like_sf"/>
</dbReference>
<reference evidence="9 10" key="1">
    <citation type="submission" date="2022-07" db="EMBL/GenBank/DDBJ databases">
        <title>Photobacterium pectinilyticum sp. nov., a marine bacterium isolated from surface seawater of Qingdao offshore.</title>
        <authorList>
            <person name="Wang X."/>
        </authorList>
    </citation>
    <scope>NUCLEOTIDE SEQUENCE [LARGE SCALE GENOMIC DNA]</scope>
    <source>
        <strain evidence="9 10">ZSDE20</strain>
    </source>
</reference>
<proteinExistence type="inferred from homology"/>
<feature type="transmembrane region" description="Helical" evidence="7">
    <location>
        <begin position="146"/>
        <end position="168"/>
    </location>
</feature>
<protein>
    <submittedName>
        <fullName evidence="9">ABC transporter permease subunit</fullName>
    </submittedName>
</protein>
<feature type="transmembrane region" description="Helical" evidence="7">
    <location>
        <begin position="264"/>
        <end position="289"/>
    </location>
</feature>
<comment type="similarity">
    <text evidence="7">Belongs to the binding-protein-dependent transport system permease family.</text>
</comment>
<dbReference type="Gene3D" id="1.10.3720.10">
    <property type="entry name" value="MetI-like"/>
    <property type="match status" value="1"/>
</dbReference>
<keyword evidence="4 7" id="KW-0812">Transmembrane</keyword>
<dbReference type="CDD" id="cd06261">
    <property type="entry name" value="TM_PBP2"/>
    <property type="match status" value="1"/>
</dbReference>
<keyword evidence="10" id="KW-1185">Reference proteome</keyword>
<evidence type="ECO:0000256" key="7">
    <source>
        <dbReference type="RuleBase" id="RU363032"/>
    </source>
</evidence>
<evidence type="ECO:0000256" key="2">
    <source>
        <dbReference type="ARBA" id="ARBA00022448"/>
    </source>
</evidence>
<dbReference type="PANTHER" id="PTHR30151">
    <property type="entry name" value="ALKANE SULFONATE ABC TRANSPORTER-RELATED, MEMBRANE SUBUNIT"/>
    <property type="match status" value="1"/>
</dbReference>
<dbReference type="PROSITE" id="PS50928">
    <property type="entry name" value="ABC_TM1"/>
    <property type="match status" value="1"/>
</dbReference>
<feature type="transmembrane region" description="Helical" evidence="7">
    <location>
        <begin position="180"/>
        <end position="199"/>
    </location>
</feature>
<evidence type="ECO:0000256" key="3">
    <source>
        <dbReference type="ARBA" id="ARBA00022475"/>
    </source>
</evidence>
<feature type="transmembrane region" description="Helical" evidence="7">
    <location>
        <begin position="85"/>
        <end position="107"/>
    </location>
</feature>
<keyword evidence="5 7" id="KW-1133">Transmembrane helix</keyword>
<accession>A0ABT1N5H3</accession>
<dbReference type="RefSeq" id="WP_255043900.1">
    <property type="nucleotide sequence ID" value="NZ_JANEYT010000046.1"/>
</dbReference>
<feature type="transmembrane region" description="Helical" evidence="7">
    <location>
        <begin position="295"/>
        <end position="315"/>
    </location>
</feature>
<evidence type="ECO:0000256" key="6">
    <source>
        <dbReference type="ARBA" id="ARBA00023136"/>
    </source>
</evidence>
<feature type="transmembrane region" description="Helical" evidence="7">
    <location>
        <begin position="205"/>
        <end position="224"/>
    </location>
</feature>
<evidence type="ECO:0000256" key="4">
    <source>
        <dbReference type="ARBA" id="ARBA00022692"/>
    </source>
</evidence>
<dbReference type="Proteomes" id="UP001524460">
    <property type="component" value="Unassembled WGS sequence"/>
</dbReference>
<dbReference type="EMBL" id="JANEYT010000046">
    <property type="protein sequence ID" value="MCQ1059792.1"/>
    <property type="molecule type" value="Genomic_DNA"/>
</dbReference>
<keyword evidence="2 7" id="KW-0813">Transport</keyword>
<keyword evidence="3" id="KW-1003">Cell membrane</keyword>
<gene>
    <name evidence="9" type="ORF">NHN17_17225</name>
</gene>
<dbReference type="PANTHER" id="PTHR30151:SF25">
    <property type="entry name" value="TAURINE TRANSPORT SYSTEM PERMEASE PROTEIN TAUC"/>
    <property type="match status" value="1"/>
</dbReference>
<feature type="domain" description="ABC transmembrane type-1" evidence="8">
    <location>
        <begin position="139"/>
        <end position="319"/>
    </location>
</feature>
<organism evidence="9 10">
    <name type="scientific">Photobacterium pectinilyticum</name>
    <dbReference type="NCBI Taxonomy" id="2906793"/>
    <lineage>
        <taxon>Bacteria</taxon>
        <taxon>Pseudomonadati</taxon>
        <taxon>Pseudomonadota</taxon>
        <taxon>Gammaproteobacteria</taxon>
        <taxon>Vibrionales</taxon>
        <taxon>Vibrionaceae</taxon>
        <taxon>Photobacterium</taxon>
    </lineage>
</organism>
<dbReference type="InterPro" id="IPR000515">
    <property type="entry name" value="MetI-like"/>
</dbReference>
<evidence type="ECO:0000256" key="5">
    <source>
        <dbReference type="ARBA" id="ARBA00022989"/>
    </source>
</evidence>
<evidence type="ECO:0000313" key="10">
    <source>
        <dbReference type="Proteomes" id="UP001524460"/>
    </source>
</evidence>
<name>A0ABT1N5H3_9GAMM</name>
<dbReference type="SUPFAM" id="SSF161098">
    <property type="entry name" value="MetI-like"/>
    <property type="match status" value="1"/>
</dbReference>
<comment type="caution">
    <text evidence="9">The sequence shown here is derived from an EMBL/GenBank/DDBJ whole genome shotgun (WGS) entry which is preliminary data.</text>
</comment>
<sequence>MSNIASNIEAVESTGTSIEQIDSVQEVLQEVAPPQPVNAPRPHYRDTVGLDGNLPLLPKLLAALKKRTETAPNYYGEPGQGDARIVSIISVIVFIGLWALVTGSGWIKPLFLPSPMSVVDRLGDLAVNGFSGVSLGEHLAASLTRVFGAFALAALTAIPLGILIGTNVWVRGVLDPLIEFYRPLPPLAYLPLVIIWLGIDETSKITLIFLAMFAPIALSARAGVTSAKSEQIQAAYSMGANKFQVLYHVIIKSAMPEILTGLRIGIGFGWTTLVASEMVAAQAGIGFMVLNAAEFLVTDVVIAGIIIIGLIAYSFDLFMRWLEVKLVPWKGY</sequence>
<comment type="subcellular location">
    <subcellularLocation>
        <location evidence="1 7">Cell membrane</location>
        <topology evidence="1 7">Multi-pass membrane protein</topology>
    </subcellularLocation>
</comment>
<evidence type="ECO:0000256" key="1">
    <source>
        <dbReference type="ARBA" id="ARBA00004651"/>
    </source>
</evidence>